<dbReference type="InterPro" id="IPR008995">
    <property type="entry name" value="Mo/tungstate-bd_C_term_dom"/>
</dbReference>
<protein>
    <recommendedName>
        <fullName evidence="1">TOBE-like domain-containing protein</fullName>
    </recommendedName>
</protein>
<evidence type="ECO:0000259" key="1">
    <source>
        <dbReference type="Pfam" id="PF12857"/>
    </source>
</evidence>
<feature type="domain" description="TOBE-like" evidence="1">
    <location>
        <begin position="3"/>
        <end position="50"/>
    </location>
</feature>
<organism evidence="2 3">
    <name type="scientific">Nostocoides veronense</name>
    <dbReference type="NCBI Taxonomy" id="330836"/>
    <lineage>
        <taxon>Bacteria</taxon>
        <taxon>Bacillati</taxon>
        <taxon>Actinomycetota</taxon>
        <taxon>Actinomycetes</taxon>
        <taxon>Micrococcales</taxon>
        <taxon>Intrasporangiaceae</taxon>
        <taxon>Nostocoides</taxon>
    </lineage>
</organism>
<dbReference type="Gene3D" id="2.40.50.100">
    <property type="match status" value="1"/>
</dbReference>
<evidence type="ECO:0000313" key="3">
    <source>
        <dbReference type="Proteomes" id="UP001499938"/>
    </source>
</evidence>
<comment type="caution">
    <text evidence="2">The sequence shown here is derived from an EMBL/GenBank/DDBJ whole genome shotgun (WGS) entry which is preliminary data.</text>
</comment>
<dbReference type="Pfam" id="PF12857">
    <property type="entry name" value="TOBE_3"/>
    <property type="match status" value="1"/>
</dbReference>
<dbReference type="EMBL" id="BAAAPO010000050">
    <property type="protein sequence ID" value="GAA1805735.1"/>
    <property type="molecule type" value="Genomic_DNA"/>
</dbReference>
<proteinExistence type="predicted"/>
<name>A0ABP4Y9D3_9MICO</name>
<gene>
    <name evidence="2" type="ORF">GCM10009811_31580</name>
</gene>
<dbReference type="Proteomes" id="UP001499938">
    <property type="component" value="Unassembled WGS sequence"/>
</dbReference>
<accession>A0ABP4Y9D3</accession>
<dbReference type="SUPFAM" id="SSF50331">
    <property type="entry name" value="MOP-like"/>
    <property type="match status" value="1"/>
</dbReference>
<sequence>MTTVERVVRLGFEVRVELRDEVGERFAAQITRAEVDRQHLAAGETVWARASRVADAPEPALAH</sequence>
<dbReference type="RefSeq" id="WP_344087694.1">
    <property type="nucleotide sequence ID" value="NZ_BAAAPO010000050.1"/>
</dbReference>
<evidence type="ECO:0000313" key="2">
    <source>
        <dbReference type="EMBL" id="GAA1805735.1"/>
    </source>
</evidence>
<dbReference type="InterPro" id="IPR024765">
    <property type="entry name" value="TOBE-like"/>
</dbReference>
<keyword evidence="3" id="KW-1185">Reference proteome</keyword>
<reference evidence="3" key="1">
    <citation type="journal article" date="2019" name="Int. J. Syst. Evol. Microbiol.">
        <title>The Global Catalogue of Microorganisms (GCM) 10K type strain sequencing project: providing services to taxonomists for standard genome sequencing and annotation.</title>
        <authorList>
            <consortium name="The Broad Institute Genomics Platform"/>
            <consortium name="The Broad Institute Genome Sequencing Center for Infectious Disease"/>
            <person name="Wu L."/>
            <person name="Ma J."/>
        </authorList>
    </citation>
    <scope>NUCLEOTIDE SEQUENCE [LARGE SCALE GENOMIC DNA]</scope>
    <source>
        <strain evidence="3">JCM 15592</strain>
    </source>
</reference>